<feature type="region of interest" description="Disordered" evidence="1">
    <location>
        <begin position="39"/>
        <end position="71"/>
    </location>
</feature>
<gene>
    <name evidence="2" type="ORF">DEO72_LG3g2050</name>
</gene>
<protein>
    <submittedName>
        <fullName evidence="2">Uncharacterized protein</fullName>
    </submittedName>
</protein>
<accession>A0A4D6LH96</accession>
<feature type="compositionally biased region" description="Low complexity" evidence="1">
    <location>
        <begin position="56"/>
        <end position="70"/>
    </location>
</feature>
<dbReference type="Proteomes" id="UP000501690">
    <property type="component" value="Linkage Group LG3"/>
</dbReference>
<sequence>MGKLMNTLTGLRQPYKKEREGWLALVMNPNGDAFFEKPLWSERGEKEPPQPREARWTVTTMTTWRRPTSTESHERRRFLERQWCLSEEACIESTCGFLVLARMREVATKGCCLTAGKTYDVSQHRHR</sequence>
<organism evidence="2 3">
    <name type="scientific">Vigna unguiculata</name>
    <name type="common">Cowpea</name>
    <dbReference type="NCBI Taxonomy" id="3917"/>
    <lineage>
        <taxon>Eukaryota</taxon>
        <taxon>Viridiplantae</taxon>
        <taxon>Streptophyta</taxon>
        <taxon>Embryophyta</taxon>
        <taxon>Tracheophyta</taxon>
        <taxon>Spermatophyta</taxon>
        <taxon>Magnoliopsida</taxon>
        <taxon>eudicotyledons</taxon>
        <taxon>Gunneridae</taxon>
        <taxon>Pentapetalae</taxon>
        <taxon>rosids</taxon>
        <taxon>fabids</taxon>
        <taxon>Fabales</taxon>
        <taxon>Fabaceae</taxon>
        <taxon>Papilionoideae</taxon>
        <taxon>50 kb inversion clade</taxon>
        <taxon>NPAAA clade</taxon>
        <taxon>indigoferoid/millettioid clade</taxon>
        <taxon>Phaseoleae</taxon>
        <taxon>Vigna</taxon>
    </lineage>
</organism>
<proteinExistence type="predicted"/>
<dbReference type="EMBL" id="CP039347">
    <property type="protein sequence ID" value="QCD87514.1"/>
    <property type="molecule type" value="Genomic_DNA"/>
</dbReference>
<keyword evidence="3" id="KW-1185">Reference proteome</keyword>
<dbReference type="AlphaFoldDB" id="A0A4D6LH96"/>
<reference evidence="2 3" key="1">
    <citation type="submission" date="2019-04" db="EMBL/GenBank/DDBJ databases">
        <title>An improved genome assembly and genetic linkage map for asparagus bean, Vigna unguiculata ssp. sesquipedialis.</title>
        <authorList>
            <person name="Xia Q."/>
            <person name="Zhang R."/>
            <person name="Dong Y."/>
        </authorList>
    </citation>
    <scope>NUCLEOTIDE SEQUENCE [LARGE SCALE GENOMIC DNA]</scope>
    <source>
        <tissue evidence="2">Leaf</tissue>
    </source>
</reference>
<feature type="compositionally biased region" description="Basic and acidic residues" evidence="1">
    <location>
        <begin position="39"/>
        <end position="55"/>
    </location>
</feature>
<evidence type="ECO:0000313" key="2">
    <source>
        <dbReference type="EMBL" id="QCD87514.1"/>
    </source>
</evidence>
<name>A0A4D6LH96_VIGUN</name>
<evidence type="ECO:0000256" key="1">
    <source>
        <dbReference type="SAM" id="MobiDB-lite"/>
    </source>
</evidence>
<evidence type="ECO:0000313" key="3">
    <source>
        <dbReference type="Proteomes" id="UP000501690"/>
    </source>
</evidence>